<dbReference type="AlphaFoldDB" id="W6MA40"/>
<dbReference type="STRING" id="1400863.BN873_580003"/>
<reference evidence="1" key="2">
    <citation type="submission" date="2014-03" db="EMBL/GenBank/DDBJ databases">
        <title>Candidatus Competibacter-lineage genomes retrieved from metagenomes reveal functional metabolic diversity.</title>
        <authorList>
            <person name="McIlroy S.J."/>
            <person name="Albertsen M."/>
            <person name="Andresen E.K."/>
            <person name="Saunders A.M."/>
            <person name="Kristiansen R."/>
            <person name="Stokholm-Bjerregaard M."/>
            <person name="Nielsen K.L."/>
            <person name="Nielsen P.H."/>
        </authorList>
    </citation>
    <scope>NUCLEOTIDE SEQUENCE</scope>
    <source>
        <strain evidence="1">Run_A_D11</strain>
    </source>
</reference>
<evidence type="ECO:0000313" key="2">
    <source>
        <dbReference type="Proteomes" id="UP000035760"/>
    </source>
</evidence>
<dbReference type="Proteomes" id="UP000035760">
    <property type="component" value="Unassembled WGS sequence"/>
</dbReference>
<keyword evidence="2" id="KW-1185">Reference proteome</keyword>
<name>W6MA40_9GAMM</name>
<reference evidence="1" key="1">
    <citation type="submission" date="2013-07" db="EMBL/GenBank/DDBJ databases">
        <authorList>
            <person name="McIlroy S."/>
        </authorList>
    </citation>
    <scope>NUCLEOTIDE SEQUENCE [LARGE SCALE GENOMIC DNA]</scope>
    <source>
        <strain evidence="1">Run_A_D11</strain>
    </source>
</reference>
<dbReference type="EMBL" id="CBTJ020000067">
    <property type="protein sequence ID" value="CDI03549.1"/>
    <property type="molecule type" value="Genomic_DNA"/>
</dbReference>
<gene>
    <name evidence="1" type="ORF">BN873_580003</name>
</gene>
<sequence length="74" mass="8346">MSCTKDLHTVLYDQCREPAGREAQPTVGIIDRQIVKSAEKGGRGLTLRARMRINASRARSARSWWIPRGSYSMP</sequence>
<accession>W6MA40</accession>
<evidence type="ECO:0000313" key="1">
    <source>
        <dbReference type="EMBL" id="CDI03549.1"/>
    </source>
</evidence>
<organism evidence="1 2">
    <name type="scientific">Candidatus Competibacter denitrificans Run_A_D11</name>
    <dbReference type="NCBI Taxonomy" id="1400863"/>
    <lineage>
        <taxon>Bacteria</taxon>
        <taxon>Pseudomonadati</taxon>
        <taxon>Pseudomonadota</taxon>
        <taxon>Gammaproteobacteria</taxon>
        <taxon>Candidatus Competibacteraceae</taxon>
        <taxon>Candidatus Competibacter</taxon>
    </lineage>
</organism>
<evidence type="ECO:0008006" key="3">
    <source>
        <dbReference type="Google" id="ProtNLM"/>
    </source>
</evidence>
<comment type="caution">
    <text evidence="1">The sequence shown here is derived from an EMBL/GenBank/DDBJ whole genome shotgun (WGS) entry which is preliminary data.</text>
</comment>
<proteinExistence type="predicted"/>
<protein>
    <recommendedName>
        <fullName evidence="3">Transposase</fullName>
    </recommendedName>
</protein>